<dbReference type="HOGENOM" id="CLU_031130_0_0_1"/>
<evidence type="ECO:0000256" key="5">
    <source>
        <dbReference type="ARBA" id="ARBA00023242"/>
    </source>
</evidence>
<evidence type="ECO:0000256" key="4">
    <source>
        <dbReference type="ARBA" id="ARBA00023163"/>
    </source>
</evidence>
<dbReference type="InterPro" id="IPR013907">
    <property type="entry name" value="Sds3"/>
</dbReference>
<feature type="region of interest" description="Disordered" evidence="7">
    <location>
        <begin position="310"/>
        <end position="374"/>
    </location>
</feature>
<dbReference type="VEuPathDB" id="FungiDB:Z518_09170"/>
<feature type="region of interest" description="Disordered" evidence="7">
    <location>
        <begin position="209"/>
        <end position="269"/>
    </location>
</feature>
<name>A0A0D2I6L9_9EURO</name>
<dbReference type="AlphaFoldDB" id="A0A0D2I6L9"/>
<protein>
    <recommendedName>
        <fullName evidence="10">Deacetylase complex subunit Sds3</fullName>
    </recommendedName>
</protein>
<keyword evidence="9" id="KW-1185">Reference proteome</keyword>
<dbReference type="RefSeq" id="XP_013268580.1">
    <property type="nucleotide sequence ID" value="XM_013413126.1"/>
</dbReference>
<dbReference type="SMART" id="SM01401">
    <property type="entry name" value="Sds3"/>
    <property type="match status" value="1"/>
</dbReference>
<evidence type="ECO:0000313" key="9">
    <source>
        <dbReference type="Proteomes" id="UP000053617"/>
    </source>
</evidence>
<dbReference type="PANTHER" id="PTHR21964">
    <property type="entry name" value="BREAST CANCER METASTASIS-SUPPRESSOR 1"/>
    <property type="match status" value="1"/>
</dbReference>
<keyword evidence="3" id="KW-0805">Transcription regulation</keyword>
<evidence type="ECO:0000256" key="7">
    <source>
        <dbReference type="SAM" id="MobiDB-lite"/>
    </source>
</evidence>
<dbReference type="GO" id="GO:0010468">
    <property type="term" value="P:regulation of gene expression"/>
    <property type="evidence" value="ECO:0007669"/>
    <property type="project" value="UniProtKB-ARBA"/>
</dbReference>
<dbReference type="GO" id="GO:0005654">
    <property type="term" value="C:nucleoplasm"/>
    <property type="evidence" value="ECO:0007669"/>
    <property type="project" value="UniProtKB-ARBA"/>
</dbReference>
<feature type="compositionally biased region" description="Polar residues" evidence="7">
    <location>
        <begin position="209"/>
        <end position="221"/>
    </location>
</feature>
<comment type="subcellular location">
    <subcellularLocation>
        <location evidence="1">Nucleus</location>
    </subcellularLocation>
</comment>
<evidence type="ECO:0000256" key="6">
    <source>
        <dbReference type="SAM" id="Coils"/>
    </source>
</evidence>
<dbReference type="EMBL" id="KN847481">
    <property type="protein sequence ID" value="KIX01444.1"/>
    <property type="molecule type" value="Genomic_DNA"/>
</dbReference>
<accession>A0A0D2I6L9</accession>
<keyword evidence="5" id="KW-0539">Nucleus</keyword>
<proteinExistence type="predicted"/>
<dbReference type="Proteomes" id="UP000053617">
    <property type="component" value="Unassembled WGS sequence"/>
</dbReference>
<keyword evidence="4" id="KW-0804">Transcription</keyword>
<evidence type="ECO:0000256" key="2">
    <source>
        <dbReference type="ARBA" id="ARBA00022491"/>
    </source>
</evidence>
<dbReference type="OrthoDB" id="70376at2759"/>
<evidence type="ECO:0008006" key="10">
    <source>
        <dbReference type="Google" id="ProtNLM"/>
    </source>
</evidence>
<feature type="compositionally biased region" description="Acidic residues" evidence="7">
    <location>
        <begin position="338"/>
        <end position="347"/>
    </location>
</feature>
<dbReference type="Pfam" id="PF08598">
    <property type="entry name" value="Sds3"/>
    <property type="match status" value="1"/>
</dbReference>
<feature type="compositionally biased region" description="Polar residues" evidence="7">
    <location>
        <begin position="354"/>
        <end position="367"/>
    </location>
</feature>
<sequence>MAYSPSPASPLPGPDNANYPHRRSPSPPAQPMSKRDKRRNQHAAHQQELYNELSSNREQHYREQLIALQTDMNLISQADPYDPEPLDDSPEEVARIAELAASGTPYQSQMSSLAGKWYAEFVHDVNDAKEAKELALIQLMNNHNARLERVKYECDYRLHLAAEECEHMTSTLRERLFQALSNKRQRLMKEKEQLDIADTNALLLHPSQFSITNPASPGGNHTSRKTRFTRHREQEDMNGVGEVTNKRKRKLPEDDVGSPSRNGFSTPADRNRAALANQTAPLYSIHSLFTDKELNFQSHQAQIAARHFFATSRKEGETGNTRKRGKDVDDKRTRSDDSASEEDEELEAPGMDRSASQNVHVTRSTRTIGGLGGLNTLSDLAEKAATRPALPYATLHTHQGRQGTFLPQPSRLLAEELEEDLLKLTQIETRPKGQVDKRAIEEALKPLAESRSNLAPDWPVYLDVHLVDVDPRKTAGLS</sequence>
<reference evidence="8 9" key="1">
    <citation type="submission" date="2015-01" db="EMBL/GenBank/DDBJ databases">
        <title>The Genome Sequence of Rhinocladiella mackenzie CBS 650.93.</title>
        <authorList>
            <consortium name="The Broad Institute Genomics Platform"/>
            <person name="Cuomo C."/>
            <person name="de Hoog S."/>
            <person name="Gorbushina A."/>
            <person name="Stielow B."/>
            <person name="Teixiera M."/>
            <person name="Abouelleil A."/>
            <person name="Chapman S.B."/>
            <person name="Priest M."/>
            <person name="Young S.K."/>
            <person name="Wortman J."/>
            <person name="Nusbaum C."/>
            <person name="Birren B."/>
        </authorList>
    </citation>
    <scope>NUCLEOTIDE SEQUENCE [LARGE SCALE GENOMIC DNA]</scope>
    <source>
        <strain evidence="8 9">CBS 650.93</strain>
    </source>
</reference>
<organism evidence="8 9">
    <name type="scientific">Rhinocladiella mackenziei CBS 650.93</name>
    <dbReference type="NCBI Taxonomy" id="1442369"/>
    <lineage>
        <taxon>Eukaryota</taxon>
        <taxon>Fungi</taxon>
        <taxon>Dikarya</taxon>
        <taxon>Ascomycota</taxon>
        <taxon>Pezizomycotina</taxon>
        <taxon>Eurotiomycetes</taxon>
        <taxon>Chaetothyriomycetidae</taxon>
        <taxon>Chaetothyriales</taxon>
        <taxon>Herpotrichiellaceae</taxon>
        <taxon>Rhinocladiella</taxon>
    </lineage>
</organism>
<feature type="coiled-coil region" evidence="6">
    <location>
        <begin position="173"/>
        <end position="200"/>
    </location>
</feature>
<dbReference type="STRING" id="1442369.A0A0D2I6L9"/>
<dbReference type="GeneID" id="25297241"/>
<feature type="region of interest" description="Disordered" evidence="7">
    <location>
        <begin position="1"/>
        <end position="55"/>
    </location>
</feature>
<feature type="compositionally biased region" description="Basic and acidic residues" evidence="7">
    <location>
        <begin position="326"/>
        <end position="337"/>
    </location>
</feature>
<keyword evidence="2" id="KW-0678">Repressor</keyword>
<evidence type="ECO:0000256" key="1">
    <source>
        <dbReference type="ARBA" id="ARBA00004123"/>
    </source>
</evidence>
<keyword evidence="6" id="KW-0175">Coiled coil</keyword>
<gene>
    <name evidence="8" type="ORF">Z518_09170</name>
</gene>
<evidence type="ECO:0000313" key="8">
    <source>
        <dbReference type="EMBL" id="KIX01444.1"/>
    </source>
</evidence>
<evidence type="ECO:0000256" key="3">
    <source>
        <dbReference type="ARBA" id="ARBA00023015"/>
    </source>
</evidence>